<keyword evidence="1" id="KW-0175">Coiled coil</keyword>
<dbReference type="GO" id="GO:0008356">
    <property type="term" value="P:asymmetric cell division"/>
    <property type="evidence" value="ECO:0007669"/>
    <property type="project" value="InterPro"/>
</dbReference>
<gene>
    <name evidence="2" type="ORF">VNO80_10010</name>
</gene>
<protein>
    <submittedName>
        <fullName evidence="2">Uncharacterized protein</fullName>
    </submittedName>
</protein>
<dbReference type="AlphaFoldDB" id="A0AAN9NDQ3"/>
<name>A0AAN9NDQ3_PHACN</name>
<reference evidence="2 3" key="1">
    <citation type="submission" date="2024-01" db="EMBL/GenBank/DDBJ databases">
        <title>The genomes of 5 underutilized Papilionoideae crops provide insights into root nodulation and disease resistanc.</title>
        <authorList>
            <person name="Jiang F."/>
        </authorList>
    </citation>
    <scope>NUCLEOTIDE SEQUENCE [LARGE SCALE GENOMIC DNA]</scope>
    <source>
        <strain evidence="2">JINMINGXINNONG_FW02</strain>
        <tissue evidence="2">Leaves</tissue>
    </source>
</reference>
<proteinExistence type="predicted"/>
<evidence type="ECO:0000313" key="3">
    <source>
        <dbReference type="Proteomes" id="UP001374584"/>
    </source>
</evidence>
<accession>A0AAN9NDQ3</accession>
<dbReference type="PANTHER" id="PTHR33476:SF4">
    <property type="entry name" value="POLAR LOCALIZATION DURING ASYMMETRIC DIVISION AND PROTEIN"/>
    <property type="match status" value="1"/>
</dbReference>
<evidence type="ECO:0000256" key="1">
    <source>
        <dbReference type="SAM" id="Coils"/>
    </source>
</evidence>
<organism evidence="2 3">
    <name type="scientific">Phaseolus coccineus</name>
    <name type="common">Scarlet runner bean</name>
    <name type="synonym">Phaseolus multiflorus</name>
    <dbReference type="NCBI Taxonomy" id="3886"/>
    <lineage>
        <taxon>Eukaryota</taxon>
        <taxon>Viridiplantae</taxon>
        <taxon>Streptophyta</taxon>
        <taxon>Embryophyta</taxon>
        <taxon>Tracheophyta</taxon>
        <taxon>Spermatophyta</taxon>
        <taxon>Magnoliopsida</taxon>
        <taxon>eudicotyledons</taxon>
        <taxon>Gunneridae</taxon>
        <taxon>Pentapetalae</taxon>
        <taxon>rosids</taxon>
        <taxon>fabids</taxon>
        <taxon>Fabales</taxon>
        <taxon>Fabaceae</taxon>
        <taxon>Papilionoideae</taxon>
        <taxon>50 kb inversion clade</taxon>
        <taxon>NPAAA clade</taxon>
        <taxon>indigoferoid/millettioid clade</taxon>
        <taxon>Phaseoleae</taxon>
        <taxon>Phaseolus</taxon>
    </lineage>
</organism>
<evidence type="ECO:0000313" key="2">
    <source>
        <dbReference type="EMBL" id="KAK7367988.1"/>
    </source>
</evidence>
<dbReference type="InterPro" id="IPR040348">
    <property type="entry name" value="POLAR-like"/>
</dbReference>
<dbReference type="EMBL" id="JAYMYR010000004">
    <property type="protein sequence ID" value="KAK7367988.1"/>
    <property type="molecule type" value="Genomic_DNA"/>
</dbReference>
<dbReference type="PANTHER" id="PTHR33476">
    <property type="entry name" value="EMB|CAB62613.1"/>
    <property type="match status" value="1"/>
</dbReference>
<feature type="coiled-coil region" evidence="1">
    <location>
        <begin position="209"/>
        <end position="245"/>
    </location>
</feature>
<keyword evidence="3" id="KW-1185">Reference proteome</keyword>
<dbReference type="Proteomes" id="UP001374584">
    <property type="component" value="Unassembled WGS sequence"/>
</dbReference>
<comment type="caution">
    <text evidence="2">The sequence shown here is derived from an EMBL/GenBank/DDBJ whole genome shotgun (WGS) entry which is preliminary data.</text>
</comment>
<sequence length="301" mass="33965">MWQFLLTAGSTCFAAKRFFAQQTSQCSYGEQVPTVDDAHKSSHRQIRMTKVELRSVGEVRTVQCNRRRKWHLDLKKRRKTVNNISAKTAFLSFKRRKSINSNSPLLSPTKQAASVLFDSGVRWLEELSGECESSALREDLDSQVLDRDQVEAELEFELQKLPGDTPDTIFHEETRSKLYEVKVPNEGCSGADDSNFNSSQFHALSASQLNQKLCELQIEQRENQIAELESELYLARSKLQEKEAELQALKNCVTLLIKLPLSTVSGTSHGTKARNGTTNWGYNTLDSMSEQSVGDVKTLIV</sequence>